<reference evidence="4 5" key="1">
    <citation type="journal article" date="2007" name="Science">
        <title>Genomic minimalism in the early diverging intestinal parasite Giardia lamblia.</title>
        <authorList>
            <person name="Morrison H.G."/>
            <person name="McArthur A.G."/>
            <person name="Gillin F.D."/>
            <person name="Aley S.B."/>
            <person name="Adam R.D."/>
            <person name="Olsen G.J."/>
            <person name="Best A.A."/>
            <person name="Cande W.Z."/>
            <person name="Chen F."/>
            <person name="Cipriano M.J."/>
            <person name="Davids B.J."/>
            <person name="Dawson S.C."/>
            <person name="Elmendorf H.G."/>
            <person name="Hehl A.B."/>
            <person name="Holder M.E."/>
            <person name="Huse S.M."/>
            <person name="Kim U.U."/>
            <person name="Lasek-Nesselquist E."/>
            <person name="Manning G."/>
            <person name="Nigam A."/>
            <person name="Nixon J.E."/>
            <person name="Palm D."/>
            <person name="Passamaneck N.E."/>
            <person name="Prabhu A."/>
            <person name="Reich C.I."/>
            <person name="Reiner D.S."/>
            <person name="Samuelson J."/>
            <person name="Svard S.G."/>
            <person name="Sogin M.L."/>
        </authorList>
    </citation>
    <scope>NUCLEOTIDE SEQUENCE [LARGE SCALE GENOMIC DNA]</scope>
    <source>
        <strain evidence="4 5">WB C6</strain>
    </source>
</reference>
<comment type="caution">
    <text evidence="4">The sequence shown here is derived from an EMBL/GenBank/DDBJ whole genome shotgun (WGS) entry which is preliminary data.</text>
</comment>
<dbReference type="PANTHER" id="PTHR23160">
    <property type="entry name" value="SYNAPTONEMAL COMPLEX PROTEIN-RELATED"/>
    <property type="match status" value="1"/>
</dbReference>
<name>A0A644F565_GIAIC</name>
<proteinExistence type="predicted"/>
<evidence type="ECO:0000256" key="1">
    <source>
        <dbReference type="ARBA" id="ARBA00023054"/>
    </source>
</evidence>
<accession>A0A644F565</accession>
<dbReference type="InParanoid" id="A0A644F565"/>
<dbReference type="Gene3D" id="1.10.287.1490">
    <property type="match status" value="2"/>
</dbReference>
<feature type="coiled-coil region" evidence="2">
    <location>
        <begin position="570"/>
        <end position="618"/>
    </location>
</feature>
<evidence type="ECO:0000313" key="4">
    <source>
        <dbReference type="EMBL" id="KAE8303360.1"/>
    </source>
</evidence>
<feature type="coiled-coil region" evidence="2">
    <location>
        <begin position="1459"/>
        <end position="1542"/>
    </location>
</feature>
<evidence type="ECO:0000256" key="3">
    <source>
        <dbReference type="SAM" id="MobiDB-lite"/>
    </source>
</evidence>
<feature type="region of interest" description="Disordered" evidence="3">
    <location>
        <begin position="781"/>
        <end position="810"/>
    </location>
</feature>
<feature type="compositionally biased region" description="Basic and acidic residues" evidence="3">
    <location>
        <begin position="1094"/>
        <end position="1107"/>
    </location>
</feature>
<evidence type="ECO:0000256" key="2">
    <source>
        <dbReference type="SAM" id="Coils"/>
    </source>
</evidence>
<sequence length="1595" mass="175553">MRYVVTPIPLPAATVSDRPSLPPWLQRAAEALQFDEDLLGSLAASRGIIKQQENICPSESLDFCCAYSEQLRPLLGSGVSAAEGDELSSWLISAPSGSILFTASSVPAELILSLYASAALASAVACQDYTFAPQLFAKAQACLQEAIQYSDMLASLGSPLPTGTADDAATICMTSELLGAFISFISAQMMELSSTNFISHNTTWLLSDSSLQDNLRMLLNASKHYGDAAPIFVASGMDCFTELAELAALKPHILTVAGRMAAAKCLFAERKYSKCIEECREISSIIATCVPEEKGFVSISLCIECKDSLMEQLLELMAAAESSIDASDSLTGLEPAGTVHLDDAQVTADIHTANLGPHEPLIIDLAPIQEPASEFLADKADNSAEILLLNNIISQKDSELAEKQRLIDSLNVQVEELRGSLRETSSVSALDFTSLLLAKDAEIHRLQSLVLECSTVSAPSSFPFPQDLLVPTVSVDEQLHKTVAELRCELDDMYVAFDGASKQLWEERLATEYAYQTLAVLQDEVSDMYELKIANASLTSQVRAIKDQAMVKEVAPQGHGTAVLTDIHVINDTERMIQHLQDRIVSLESQLLTAQKTLSDANETVAVYHQEIIEAEAETERLRDSLLNVDAVKCAGQGPEQNTQLSSTTVPLTDDLVMGFANAAIDIGGLKAGVSQAKVYDDMVELIIALEVENEKLKKKCLEYEISPPAIISLEAEPGPDGGDVEPGLSASLLQSIGTEIAIQSAWTRLPALTTHLQSIINRALEQITIVTTEYAQHADSQRDGSSIVNEYSHSDGGDSFEPSDNPDAEYQSTLHSRLFSIGTSSDNVDLLEKMLQEDASEPLTLVTVAKKLKLLGEGLQGLPTVVISGYGEDEAYNMLSERIIELVAEQHETNMNSMDDCYKDIEMAHINIADLRLCMRKTDKVMELYDRFSVTDQKRLYELQLVAQRKNAELVFLVRYMDLLVQAYQLSIAAIKQNVDAQGCTGKINGVEISTVLLEKDEQIAGLQEALKTARDHGEQRVSDISHDMRLVQDKYESLEKQFAEYKAFADGQLQPASADDDYFYNLLADRDRQIKELSDIVSLLNSGNSRETVTEERPESSHRETQTAPGHVAIEPTVVEHISTLKSEEDQEIHKIPDPQGMSEAEHMTCVVESGIAEQPVYGVQCTPGIDYEQLLIAKNAEIKRLQVLCEGAAVHVSASAVSSNNLANTCGSNAFVYENATESVYARSSADLEEIQRLNTELNSSNSKVQELTESLEALKTKNIAANTAIDNQNNQIEELTQDKQKLQNLVIQLTEENLVKSATVQSVMTTSVASSTLATEINNLKLELSERDHEIVRLTHTIERLNKQIVDNAGNEVPQLSTIIEIPPSATNNEIIKNLVNSIKTQEASFTHIRTLLKEKQAEVLKLKEALERQEDIVRTLLSNPMTNKMKTSDSADGNNALILTNYNDTSAADGQAGEEERARFEERIQKLEEELAGKNYVIDSKSQEIDTLRGDLRRLQNEATELRAKIVDLETQLTDAKREIEQMQQRNDQASEDHSRRASRMMDDYTHKDLNEQIKSLYEILSAKDAEITSYKKRLGIEDDAAFTYL</sequence>
<feature type="coiled-coil region" evidence="2">
    <location>
        <begin position="1238"/>
        <end position="1300"/>
    </location>
</feature>
<feature type="coiled-coil region" evidence="2">
    <location>
        <begin position="680"/>
        <end position="707"/>
    </location>
</feature>
<dbReference type="Proteomes" id="UP000001548">
    <property type="component" value="Unassembled WGS sequence"/>
</dbReference>
<dbReference type="PANTHER" id="PTHR23160:SF19">
    <property type="entry name" value="MYOSIN HEAVY CHAIN-RELATED PROTEIN"/>
    <property type="match status" value="1"/>
</dbReference>
<keyword evidence="5" id="KW-1185">Reference proteome</keyword>
<organism evidence="4 5">
    <name type="scientific">Giardia intestinalis (strain ATCC 50803 / WB clone C6)</name>
    <name type="common">Giardia lamblia</name>
    <dbReference type="NCBI Taxonomy" id="184922"/>
    <lineage>
        <taxon>Eukaryota</taxon>
        <taxon>Metamonada</taxon>
        <taxon>Diplomonadida</taxon>
        <taxon>Hexamitidae</taxon>
        <taxon>Giardiinae</taxon>
        <taxon>Giardia</taxon>
    </lineage>
</organism>
<evidence type="ECO:0000313" key="5">
    <source>
        <dbReference type="Proteomes" id="UP000001548"/>
    </source>
</evidence>
<protein>
    <submittedName>
        <fullName evidence="4">Coiled-coil protein</fullName>
    </submittedName>
</protein>
<feature type="coiled-coil region" evidence="2">
    <location>
        <begin position="393"/>
        <end position="420"/>
    </location>
</feature>
<keyword evidence="1 2" id="KW-0175">Coiled coil</keyword>
<dbReference type="EMBL" id="AACB03000003">
    <property type="protein sequence ID" value="KAE8303360.1"/>
    <property type="molecule type" value="Genomic_DNA"/>
</dbReference>
<feature type="region of interest" description="Disordered" evidence="3">
    <location>
        <begin position="1089"/>
        <end position="1110"/>
    </location>
</feature>
<gene>
    <name evidence="4" type="ORF">GL50803_0015591</name>
</gene>